<dbReference type="Pfam" id="PF00535">
    <property type="entry name" value="Glycos_transf_2"/>
    <property type="match status" value="1"/>
</dbReference>
<dbReference type="CDD" id="cd00761">
    <property type="entry name" value="Glyco_tranf_GTA_type"/>
    <property type="match status" value="1"/>
</dbReference>
<keyword evidence="2" id="KW-0808">Transferase</keyword>
<name>A0A5B9DIM0_9HYPH</name>
<dbReference type="PANTHER" id="PTHR22916">
    <property type="entry name" value="GLYCOSYLTRANSFERASE"/>
    <property type="match status" value="1"/>
</dbReference>
<organism evidence="2 3">
    <name type="scientific">Paradevosia tibetensis</name>
    <dbReference type="NCBI Taxonomy" id="1447062"/>
    <lineage>
        <taxon>Bacteria</taxon>
        <taxon>Pseudomonadati</taxon>
        <taxon>Pseudomonadota</taxon>
        <taxon>Alphaproteobacteria</taxon>
        <taxon>Hyphomicrobiales</taxon>
        <taxon>Devosiaceae</taxon>
        <taxon>Paradevosia</taxon>
    </lineage>
</organism>
<dbReference type="Gene3D" id="3.90.550.10">
    <property type="entry name" value="Spore Coat Polysaccharide Biosynthesis Protein SpsA, Chain A"/>
    <property type="match status" value="1"/>
</dbReference>
<dbReference type="SUPFAM" id="SSF53448">
    <property type="entry name" value="Nucleotide-diphospho-sugar transferases"/>
    <property type="match status" value="1"/>
</dbReference>
<feature type="domain" description="Glycosyltransferase 2-like" evidence="1">
    <location>
        <begin position="29"/>
        <end position="134"/>
    </location>
</feature>
<accession>A0A5B9DIM0</accession>
<dbReference type="OrthoDB" id="9794124at2"/>
<gene>
    <name evidence="2" type="ORF">FNA67_01455</name>
</gene>
<dbReference type="Proteomes" id="UP000321062">
    <property type="component" value="Chromosome"/>
</dbReference>
<reference evidence="2 3" key="1">
    <citation type="journal article" date="2015" name="Int. J. Syst. Evol. Microbiol.">
        <title>Youhaiella tibetensis gen. nov., sp. nov., isolated from subsurface sediment.</title>
        <authorList>
            <person name="Wang Y.X."/>
            <person name="Huang F.Q."/>
            <person name="Nogi Y."/>
            <person name="Pang S.J."/>
            <person name="Wang P.K."/>
            <person name="Lv J."/>
        </authorList>
    </citation>
    <scope>NUCLEOTIDE SEQUENCE [LARGE SCALE GENOMIC DNA]</scope>
    <source>
        <strain evidence="3">fig4</strain>
    </source>
</reference>
<evidence type="ECO:0000259" key="1">
    <source>
        <dbReference type="Pfam" id="PF00535"/>
    </source>
</evidence>
<dbReference type="KEGG" id="yti:FNA67_01455"/>
<protein>
    <submittedName>
        <fullName evidence="2">Glycosyltransferase</fullName>
    </submittedName>
</protein>
<dbReference type="InterPro" id="IPR029044">
    <property type="entry name" value="Nucleotide-diphossugar_trans"/>
</dbReference>
<evidence type="ECO:0000313" key="3">
    <source>
        <dbReference type="Proteomes" id="UP000321062"/>
    </source>
</evidence>
<evidence type="ECO:0000313" key="2">
    <source>
        <dbReference type="EMBL" id="QEE18923.1"/>
    </source>
</evidence>
<dbReference type="PANTHER" id="PTHR22916:SF3">
    <property type="entry name" value="UDP-GLCNAC:BETAGAL BETA-1,3-N-ACETYLGLUCOSAMINYLTRANSFERASE-LIKE PROTEIN 1"/>
    <property type="match status" value="1"/>
</dbReference>
<dbReference type="InterPro" id="IPR001173">
    <property type="entry name" value="Glyco_trans_2-like"/>
</dbReference>
<sequence>MGRGRGLFKIALRAIGGGEKAMDAQTVAVITPAYRAQATIGATVRSVLAQTHGAFEHHIISDDGVDYRELLAGMGIADPRLRFHSSGKVGGGSTRARNMVLDTLATPYAALLDADDRFKPQKLERAVAALEHRPIVATALEVMSADFISLRTVGAGPDRVLRASEHKWVSLSMDTMLVWDRRRADARYDPDLPNMTDLDFLMGLYRTAESEMYLGTPLHDYVKISSSMSNGAGFTERMIHSKTLLLKRLEEGFYPMADPAATEAIAAFLRLSLEAEKLYPQVLAQRPGALFEDTIEPMIRAAGH</sequence>
<dbReference type="AlphaFoldDB" id="A0A5B9DIM0"/>
<keyword evidence="3" id="KW-1185">Reference proteome</keyword>
<dbReference type="EMBL" id="CP041690">
    <property type="protein sequence ID" value="QEE18923.1"/>
    <property type="molecule type" value="Genomic_DNA"/>
</dbReference>
<dbReference type="GO" id="GO:0016758">
    <property type="term" value="F:hexosyltransferase activity"/>
    <property type="evidence" value="ECO:0007669"/>
    <property type="project" value="UniProtKB-ARBA"/>
</dbReference>
<proteinExistence type="predicted"/>